<keyword evidence="2" id="KW-0812">Transmembrane</keyword>
<evidence type="ECO:0000313" key="4">
    <source>
        <dbReference type="EMBL" id="TCT18148.1"/>
    </source>
</evidence>
<dbReference type="Pfam" id="PF07501">
    <property type="entry name" value="G5"/>
    <property type="match status" value="1"/>
</dbReference>
<proteinExistence type="predicted"/>
<accession>A0A4R3MV11</accession>
<dbReference type="Pfam" id="PF06725">
    <property type="entry name" value="3D"/>
    <property type="match status" value="1"/>
</dbReference>
<comment type="caution">
    <text evidence="4">The sequence shown here is derived from an EMBL/GenBank/DDBJ whole genome shotgun (WGS) entry which is preliminary data.</text>
</comment>
<evidence type="ECO:0000259" key="3">
    <source>
        <dbReference type="PROSITE" id="PS51109"/>
    </source>
</evidence>
<dbReference type="PANTHER" id="PTHR39160">
    <property type="entry name" value="CELL WALL-BINDING PROTEIN YOCH"/>
    <property type="match status" value="1"/>
</dbReference>
<dbReference type="Pfam" id="PF03990">
    <property type="entry name" value="DUF348"/>
    <property type="match status" value="3"/>
</dbReference>
<name>A0A4R3MV11_9BACI</name>
<keyword evidence="5" id="KW-1185">Reference proteome</keyword>
<dbReference type="InterPro" id="IPR011098">
    <property type="entry name" value="G5_dom"/>
</dbReference>
<organism evidence="4 5">
    <name type="scientific">Melghiribacillus thermohalophilus</name>
    <dbReference type="NCBI Taxonomy" id="1324956"/>
    <lineage>
        <taxon>Bacteria</taxon>
        <taxon>Bacillati</taxon>
        <taxon>Bacillota</taxon>
        <taxon>Bacilli</taxon>
        <taxon>Bacillales</taxon>
        <taxon>Bacillaceae</taxon>
        <taxon>Melghiribacillus</taxon>
    </lineage>
</organism>
<dbReference type="InterPro" id="IPR010611">
    <property type="entry name" value="3D_dom"/>
</dbReference>
<dbReference type="SUPFAM" id="SSF50685">
    <property type="entry name" value="Barwin-like endoglucanases"/>
    <property type="match status" value="1"/>
</dbReference>
<dbReference type="PANTHER" id="PTHR39160:SF4">
    <property type="entry name" value="RESUSCITATION-PROMOTING FACTOR RPFB"/>
    <property type="match status" value="1"/>
</dbReference>
<dbReference type="GO" id="GO:0009254">
    <property type="term" value="P:peptidoglycan turnover"/>
    <property type="evidence" value="ECO:0007669"/>
    <property type="project" value="InterPro"/>
</dbReference>
<dbReference type="Gene3D" id="2.20.230.10">
    <property type="entry name" value="Resuscitation-promoting factor rpfb"/>
    <property type="match status" value="1"/>
</dbReference>
<evidence type="ECO:0000313" key="5">
    <source>
        <dbReference type="Proteomes" id="UP000294650"/>
    </source>
</evidence>
<sequence>METKSHPPQRVTGPFKFLLFFLTVIVFFVSISILLYEATMAEVTIDYNGKEVQVRTHADTVEELMNELEIEVDDHDYLSRDMSASIRQGMEITYVPAKEVMVTINGEEKTYYTTADTVKSFLNQENIDVSEHDVVIPFMETSIVNGMDISINRAAKVTINDGGETETLWTTEKYVKDLLDSKNITLQALDEIDPSPKHPIEDGLTINITRVKKETEVVEERLDYKTITRYDSNMSQGQTRVIQPGEYGVVEHHYEITYKNGEEVERELVKQVTKQEGQDEIVAVGTKSSSSIQLLSSKKSSGGGSCGKGEPIKELTMRATAYSAYCNGCSGVTYTGINLRANPDAKVVAVDPSVIPLGSTVWVEGYGCAVAGDTGSAIQGNKIDLFYSNQSKVESFGFRIVRVKVYGN</sequence>
<keyword evidence="1" id="KW-0732">Signal</keyword>
<dbReference type="EMBL" id="SMAN01000023">
    <property type="protein sequence ID" value="TCT18148.1"/>
    <property type="molecule type" value="Genomic_DNA"/>
</dbReference>
<dbReference type="InterPro" id="IPR007137">
    <property type="entry name" value="DUF348"/>
</dbReference>
<dbReference type="InterPro" id="IPR036908">
    <property type="entry name" value="RlpA-like_sf"/>
</dbReference>
<dbReference type="GO" id="GO:0004553">
    <property type="term" value="F:hydrolase activity, hydrolyzing O-glycosyl compounds"/>
    <property type="evidence" value="ECO:0007669"/>
    <property type="project" value="InterPro"/>
</dbReference>
<dbReference type="GO" id="GO:0019867">
    <property type="term" value="C:outer membrane"/>
    <property type="evidence" value="ECO:0007669"/>
    <property type="project" value="InterPro"/>
</dbReference>
<protein>
    <submittedName>
        <fullName evidence="4">Uncharacterized protein YabE (DUF348 family)</fullName>
    </submittedName>
</protein>
<dbReference type="InterPro" id="IPR051933">
    <property type="entry name" value="Resuscitation_pf_RpfB"/>
</dbReference>
<dbReference type="Proteomes" id="UP000294650">
    <property type="component" value="Unassembled WGS sequence"/>
</dbReference>
<evidence type="ECO:0000256" key="1">
    <source>
        <dbReference type="ARBA" id="ARBA00022729"/>
    </source>
</evidence>
<dbReference type="Gene3D" id="2.40.40.10">
    <property type="entry name" value="RlpA-like domain"/>
    <property type="match status" value="1"/>
</dbReference>
<dbReference type="SMART" id="SM01208">
    <property type="entry name" value="G5"/>
    <property type="match status" value="1"/>
</dbReference>
<dbReference type="CDD" id="cd22786">
    <property type="entry name" value="DPBB_YuiC-like"/>
    <property type="match status" value="1"/>
</dbReference>
<feature type="domain" description="G5" evidence="3">
    <location>
        <begin position="208"/>
        <end position="288"/>
    </location>
</feature>
<evidence type="ECO:0000256" key="2">
    <source>
        <dbReference type="SAM" id="Phobius"/>
    </source>
</evidence>
<dbReference type="AlphaFoldDB" id="A0A4R3MV11"/>
<feature type="transmembrane region" description="Helical" evidence="2">
    <location>
        <begin position="17"/>
        <end position="36"/>
    </location>
</feature>
<gene>
    <name evidence="4" type="ORF">EDD68_12315</name>
</gene>
<reference evidence="4 5" key="1">
    <citation type="submission" date="2019-03" db="EMBL/GenBank/DDBJ databases">
        <title>Genomic Encyclopedia of Type Strains, Phase IV (KMG-IV): sequencing the most valuable type-strain genomes for metagenomic binning, comparative biology and taxonomic classification.</title>
        <authorList>
            <person name="Goeker M."/>
        </authorList>
    </citation>
    <scope>NUCLEOTIDE SEQUENCE [LARGE SCALE GENOMIC DNA]</scope>
    <source>
        <strain evidence="4 5">DSM 25894</strain>
    </source>
</reference>
<keyword evidence="2" id="KW-1133">Transmembrane helix</keyword>
<dbReference type="PROSITE" id="PS51109">
    <property type="entry name" value="G5"/>
    <property type="match status" value="1"/>
</dbReference>
<keyword evidence="2" id="KW-0472">Membrane</keyword>